<reference evidence="2" key="1">
    <citation type="journal article" date="2014" name="Front. Microbiol.">
        <title>High frequency of phylogenetically diverse reductive dehalogenase-homologous genes in deep subseafloor sedimentary metagenomes.</title>
        <authorList>
            <person name="Kawai M."/>
            <person name="Futagami T."/>
            <person name="Toyoda A."/>
            <person name="Takaki Y."/>
            <person name="Nishi S."/>
            <person name="Hori S."/>
            <person name="Arai W."/>
            <person name="Tsubouchi T."/>
            <person name="Morono Y."/>
            <person name="Uchiyama I."/>
            <person name="Ito T."/>
            <person name="Fujiyama A."/>
            <person name="Inagaki F."/>
            <person name="Takami H."/>
        </authorList>
    </citation>
    <scope>NUCLEOTIDE SEQUENCE</scope>
    <source>
        <strain evidence="2">Expedition CK06-06</strain>
    </source>
</reference>
<sequence>NLLQFSDLAPVIGADTAASKAKRGDTTKQPPGRVLPVETFRTDRWRALDADVKFTGRKLVKSSDLPITNLYTHIVMTDG</sequence>
<feature type="non-terminal residue" evidence="2">
    <location>
        <position position="1"/>
    </location>
</feature>
<dbReference type="Pfam" id="PF05170">
    <property type="entry name" value="AsmA"/>
    <property type="match status" value="1"/>
</dbReference>
<accession>X0UUA1</accession>
<organism evidence="2">
    <name type="scientific">marine sediment metagenome</name>
    <dbReference type="NCBI Taxonomy" id="412755"/>
    <lineage>
        <taxon>unclassified sequences</taxon>
        <taxon>metagenomes</taxon>
        <taxon>ecological metagenomes</taxon>
    </lineage>
</organism>
<protein>
    <recommendedName>
        <fullName evidence="1">AsmA domain-containing protein</fullName>
    </recommendedName>
</protein>
<dbReference type="InterPro" id="IPR007844">
    <property type="entry name" value="AsmA"/>
</dbReference>
<feature type="non-terminal residue" evidence="2">
    <location>
        <position position="79"/>
    </location>
</feature>
<feature type="domain" description="AsmA" evidence="1">
    <location>
        <begin position="2"/>
        <end position="79"/>
    </location>
</feature>
<evidence type="ECO:0000313" key="2">
    <source>
        <dbReference type="EMBL" id="GAF92005.1"/>
    </source>
</evidence>
<name>X0UUA1_9ZZZZ</name>
<evidence type="ECO:0000259" key="1">
    <source>
        <dbReference type="Pfam" id="PF05170"/>
    </source>
</evidence>
<gene>
    <name evidence="2" type="ORF">S01H1_24212</name>
</gene>
<proteinExistence type="predicted"/>
<dbReference type="EMBL" id="BARS01014297">
    <property type="protein sequence ID" value="GAF92005.1"/>
    <property type="molecule type" value="Genomic_DNA"/>
</dbReference>
<dbReference type="AlphaFoldDB" id="X0UUA1"/>
<comment type="caution">
    <text evidence="2">The sequence shown here is derived from an EMBL/GenBank/DDBJ whole genome shotgun (WGS) entry which is preliminary data.</text>
</comment>